<evidence type="ECO:0000256" key="3">
    <source>
        <dbReference type="ARBA" id="ARBA00022475"/>
    </source>
</evidence>
<gene>
    <name evidence="7" type="ORF">BJ972_002479</name>
    <name evidence="8" type="ORF">ESP50_01370</name>
</gene>
<organism evidence="8 9">
    <name type="scientific">Agromyces atrinae</name>
    <dbReference type="NCBI Taxonomy" id="592376"/>
    <lineage>
        <taxon>Bacteria</taxon>
        <taxon>Bacillati</taxon>
        <taxon>Actinomycetota</taxon>
        <taxon>Actinomycetes</taxon>
        <taxon>Micrococcales</taxon>
        <taxon>Microbacteriaceae</taxon>
        <taxon>Agromyces</taxon>
    </lineage>
</organism>
<evidence type="ECO:0000256" key="2">
    <source>
        <dbReference type="ARBA" id="ARBA00006228"/>
    </source>
</evidence>
<keyword evidence="3" id="KW-1003">Cell membrane</keyword>
<keyword evidence="5" id="KW-1133">Transmembrane helix</keyword>
<dbReference type="PANTHER" id="PTHR34584:SF1">
    <property type="entry name" value="NA(+)_H(+) ANTIPORTER SUBUNIT E1"/>
    <property type="match status" value="1"/>
</dbReference>
<dbReference type="GO" id="GO:0008324">
    <property type="term" value="F:monoatomic cation transmembrane transporter activity"/>
    <property type="evidence" value="ECO:0007669"/>
    <property type="project" value="InterPro"/>
</dbReference>
<dbReference type="Pfam" id="PF01899">
    <property type="entry name" value="MNHE"/>
    <property type="match status" value="1"/>
</dbReference>
<comment type="similarity">
    <text evidence="2">Belongs to the CPA3 antiporters (TC 2.A.63) subunit E family.</text>
</comment>
<keyword evidence="9" id="KW-1185">Reference proteome</keyword>
<evidence type="ECO:0000256" key="5">
    <source>
        <dbReference type="ARBA" id="ARBA00022989"/>
    </source>
</evidence>
<protein>
    <submittedName>
        <fullName evidence="7">Multicomponent Na+:H+ antiporter subunit E</fullName>
    </submittedName>
    <submittedName>
        <fullName evidence="8">Sodium:proton antiporter</fullName>
    </submittedName>
</protein>
<dbReference type="RefSeq" id="WP_129172144.1">
    <property type="nucleotide sequence ID" value="NZ_JACCBI010000001.1"/>
</dbReference>
<keyword evidence="4" id="KW-0812">Transmembrane</keyword>
<dbReference type="GO" id="GO:0005886">
    <property type="term" value="C:plasma membrane"/>
    <property type="evidence" value="ECO:0007669"/>
    <property type="project" value="UniProtKB-SubCell"/>
</dbReference>
<dbReference type="PANTHER" id="PTHR34584">
    <property type="entry name" value="NA(+)/H(+) ANTIPORTER SUBUNIT E1"/>
    <property type="match status" value="1"/>
</dbReference>
<reference evidence="8 9" key="1">
    <citation type="submission" date="2019-01" db="EMBL/GenBank/DDBJ databases">
        <title>Agromyces.</title>
        <authorList>
            <person name="Li J."/>
        </authorList>
    </citation>
    <scope>NUCLEOTIDE SEQUENCE [LARGE SCALE GENOMIC DNA]</scope>
    <source>
        <strain evidence="8 9">DSM 23870</strain>
    </source>
</reference>
<dbReference type="Proteomes" id="UP000581087">
    <property type="component" value="Unassembled WGS sequence"/>
</dbReference>
<name>A0A4Q2M770_9MICO</name>
<evidence type="ECO:0000256" key="6">
    <source>
        <dbReference type="ARBA" id="ARBA00023136"/>
    </source>
</evidence>
<dbReference type="AlphaFoldDB" id="A0A4Q2M770"/>
<comment type="subcellular location">
    <subcellularLocation>
        <location evidence="1">Cell membrane</location>
        <topology evidence="1">Multi-pass membrane protein</topology>
    </subcellularLocation>
</comment>
<comment type="caution">
    <text evidence="8">The sequence shown here is derived from an EMBL/GenBank/DDBJ whole genome shotgun (WGS) entry which is preliminary data.</text>
</comment>
<evidence type="ECO:0000313" key="8">
    <source>
        <dbReference type="EMBL" id="RXZ87879.1"/>
    </source>
</evidence>
<sequence length="127" mass="14113">MTWLTWPLRLAAFILWFAREIVISNVAILRDNLTAGQDSTPGIARFRSRCRTDAEITALASFVTLTPGTLTLGTIRVDAEQDDSDDAEPWALIVHGMYAADADDLRAALADMETRMLRAFRRKGLST</sequence>
<keyword evidence="6" id="KW-0472">Membrane</keyword>
<dbReference type="InterPro" id="IPR002758">
    <property type="entry name" value="Cation_antiport_E"/>
</dbReference>
<dbReference type="EMBL" id="SDPM01000001">
    <property type="protein sequence ID" value="RXZ87879.1"/>
    <property type="molecule type" value="Genomic_DNA"/>
</dbReference>
<evidence type="ECO:0000256" key="1">
    <source>
        <dbReference type="ARBA" id="ARBA00004651"/>
    </source>
</evidence>
<evidence type="ECO:0000313" key="9">
    <source>
        <dbReference type="Proteomes" id="UP000292686"/>
    </source>
</evidence>
<dbReference type="OrthoDB" id="3837866at2"/>
<dbReference type="EMBL" id="JACCBI010000001">
    <property type="protein sequence ID" value="NYD67960.1"/>
    <property type="molecule type" value="Genomic_DNA"/>
</dbReference>
<accession>A0A4Q2M770</accession>
<reference evidence="7 10" key="2">
    <citation type="submission" date="2020-07" db="EMBL/GenBank/DDBJ databases">
        <title>Sequencing the genomes of 1000 actinobacteria strains.</title>
        <authorList>
            <person name="Klenk H.-P."/>
        </authorList>
    </citation>
    <scope>NUCLEOTIDE SEQUENCE [LARGE SCALE GENOMIC DNA]</scope>
    <source>
        <strain evidence="7 10">DSM 23870</strain>
    </source>
</reference>
<evidence type="ECO:0000313" key="7">
    <source>
        <dbReference type="EMBL" id="NYD67960.1"/>
    </source>
</evidence>
<dbReference type="Proteomes" id="UP000292686">
    <property type="component" value="Unassembled WGS sequence"/>
</dbReference>
<proteinExistence type="inferred from homology"/>
<evidence type="ECO:0000313" key="10">
    <source>
        <dbReference type="Proteomes" id="UP000581087"/>
    </source>
</evidence>
<evidence type="ECO:0000256" key="4">
    <source>
        <dbReference type="ARBA" id="ARBA00022692"/>
    </source>
</evidence>